<keyword evidence="5" id="KW-1185">Reference proteome</keyword>
<feature type="domain" description="HTH LytTR-type" evidence="3">
    <location>
        <begin position="127"/>
        <end position="233"/>
    </location>
</feature>
<dbReference type="InterPro" id="IPR046947">
    <property type="entry name" value="LytR-like"/>
</dbReference>
<accession>A0ABT0DHE2</accession>
<dbReference type="Gene3D" id="2.40.50.1020">
    <property type="entry name" value="LytTr DNA-binding domain"/>
    <property type="match status" value="1"/>
</dbReference>
<dbReference type="InterPro" id="IPR007492">
    <property type="entry name" value="LytTR_DNA-bd_dom"/>
</dbReference>
<evidence type="ECO:0000313" key="4">
    <source>
        <dbReference type="EMBL" id="MCK0206710.1"/>
    </source>
</evidence>
<protein>
    <submittedName>
        <fullName evidence="4">LytTR family DNA-binding domain-containing protein</fullName>
    </submittedName>
</protein>
<feature type="modified residue" description="4-aspartylphosphate" evidence="1">
    <location>
        <position position="54"/>
    </location>
</feature>
<dbReference type="PANTHER" id="PTHR37299:SF1">
    <property type="entry name" value="STAGE 0 SPORULATION PROTEIN A HOMOLOG"/>
    <property type="match status" value="1"/>
</dbReference>
<feature type="domain" description="Response regulatory" evidence="2">
    <location>
        <begin position="3"/>
        <end position="114"/>
    </location>
</feature>
<reference evidence="5" key="1">
    <citation type="submission" date="2023-07" db="EMBL/GenBank/DDBJ databases">
        <title>Ancylobacter moscoviensis sp. nov., facultatively methylotrophic bacteria from activated sludge and the reclassification of Starkeya novella (Starkey 1934) Kelly et al. 2000 as Ancylobacter novellus comb. nov., Starkeya koreensis Im et al. 2006 as Ancylobacter koreensis comb.nov., Angulomicrobium tetraedrale Vasil'eva et al. 1986 as Ancylobacter tetraedralis comb. nov., Angulomicrobium amanitiforme Fritz et al. 2004 as Ancylobacter amanitiformis comb. nov. and Methylorhabdus multivorans Doronina et al. 1996 as Ancylobacter multivorans comb. nov. and emended description of the genus Ancylobacter.</title>
        <authorList>
            <person name="Doronina N."/>
            <person name="Chemodurova A."/>
            <person name="Grouzdev D."/>
            <person name="Koziaeva V."/>
            <person name="Shi W."/>
            <person name="Wu L."/>
            <person name="Kaparullina E."/>
        </authorList>
    </citation>
    <scope>NUCLEOTIDE SEQUENCE [LARGE SCALE GENOMIC DNA]</scope>
    <source>
        <strain evidence="5">Jip08</strain>
    </source>
</reference>
<dbReference type="PANTHER" id="PTHR37299">
    <property type="entry name" value="TRANSCRIPTIONAL REGULATOR-RELATED"/>
    <property type="match status" value="1"/>
</dbReference>
<evidence type="ECO:0000313" key="5">
    <source>
        <dbReference type="Proteomes" id="UP001202867"/>
    </source>
</evidence>
<gene>
    <name evidence="4" type="ORF">MWN33_01545</name>
</gene>
<dbReference type="InterPro" id="IPR001789">
    <property type="entry name" value="Sig_transdc_resp-reg_receiver"/>
</dbReference>
<dbReference type="Gene3D" id="3.40.50.2300">
    <property type="match status" value="1"/>
</dbReference>
<dbReference type="PROSITE" id="PS50930">
    <property type="entry name" value="HTH_LYTTR"/>
    <property type="match status" value="1"/>
</dbReference>
<dbReference type="PROSITE" id="PS50110">
    <property type="entry name" value="RESPONSE_REGULATORY"/>
    <property type="match status" value="1"/>
</dbReference>
<evidence type="ECO:0000256" key="1">
    <source>
        <dbReference type="PROSITE-ProRule" id="PRU00169"/>
    </source>
</evidence>
<dbReference type="RefSeq" id="WP_247198308.1">
    <property type="nucleotide sequence ID" value="NZ_JALKCG010000001.1"/>
</dbReference>
<evidence type="ECO:0000259" key="3">
    <source>
        <dbReference type="PROSITE" id="PS50930"/>
    </source>
</evidence>
<dbReference type="SMART" id="SM00448">
    <property type="entry name" value="REC"/>
    <property type="match status" value="1"/>
</dbReference>
<comment type="caution">
    <text evidence="4">The sequence shown here is derived from an EMBL/GenBank/DDBJ whole genome shotgun (WGS) entry which is preliminary data.</text>
</comment>
<dbReference type="GO" id="GO:0003677">
    <property type="term" value="F:DNA binding"/>
    <property type="evidence" value="ECO:0007669"/>
    <property type="project" value="UniProtKB-KW"/>
</dbReference>
<dbReference type="Proteomes" id="UP001202867">
    <property type="component" value="Unassembled WGS sequence"/>
</dbReference>
<name>A0ABT0DHE2_9HYPH</name>
<dbReference type="SMART" id="SM00850">
    <property type="entry name" value="LytTR"/>
    <property type="match status" value="1"/>
</dbReference>
<dbReference type="SUPFAM" id="SSF52172">
    <property type="entry name" value="CheY-like"/>
    <property type="match status" value="1"/>
</dbReference>
<organism evidence="4 5">
    <name type="scientific">Ancylobacter koreensis</name>
    <dbReference type="NCBI Taxonomy" id="266121"/>
    <lineage>
        <taxon>Bacteria</taxon>
        <taxon>Pseudomonadati</taxon>
        <taxon>Pseudomonadota</taxon>
        <taxon>Alphaproteobacteria</taxon>
        <taxon>Hyphomicrobiales</taxon>
        <taxon>Xanthobacteraceae</taxon>
        <taxon>Ancylobacter</taxon>
    </lineage>
</organism>
<proteinExistence type="predicted"/>
<dbReference type="InterPro" id="IPR011006">
    <property type="entry name" value="CheY-like_superfamily"/>
</dbReference>
<evidence type="ECO:0000259" key="2">
    <source>
        <dbReference type="PROSITE" id="PS50110"/>
    </source>
</evidence>
<keyword evidence="4" id="KW-0238">DNA-binding</keyword>
<dbReference type="Pfam" id="PF00072">
    <property type="entry name" value="Response_reg"/>
    <property type="match status" value="1"/>
</dbReference>
<keyword evidence="1" id="KW-0597">Phosphoprotein</keyword>
<sequence>MLRILIADDEPLARRALRRLMEPHADLALAGEAESLAQTLDLVARLRPDLVLLDIELNDGDGFKLFAGTPAPPPVIFVTAYADYAVDAFEVEAIDYLLKPVAQPRFDLALERARRLIVRPDRSNEVIELRAPSRTVRVQPADILAVRAEGDFSHVHFASQPPLMILRSLAQFEAQLPSPPFLRLGRSLIVNCDRVRAIEARSRDATRLTLDGLAEPIPLGRAAAQRLRQALAAGQG</sequence>
<dbReference type="EMBL" id="JALKCG010000001">
    <property type="protein sequence ID" value="MCK0206710.1"/>
    <property type="molecule type" value="Genomic_DNA"/>
</dbReference>
<dbReference type="Pfam" id="PF04397">
    <property type="entry name" value="LytTR"/>
    <property type="match status" value="1"/>
</dbReference>